<keyword evidence="8" id="KW-0121">Carboxypeptidase</keyword>
<dbReference type="AlphaFoldDB" id="A0A9Q0YGJ5"/>
<dbReference type="Gene3D" id="3.80.10.10">
    <property type="entry name" value="Ribonuclease Inhibitor"/>
    <property type="match status" value="1"/>
</dbReference>
<keyword evidence="1" id="KW-0433">Leucine-rich repeat</keyword>
<dbReference type="Pfam" id="PF01463">
    <property type="entry name" value="LRRCT"/>
    <property type="match status" value="1"/>
</dbReference>
<feature type="transmembrane region" description="Helical" evidence="5">
    <location>
        <begin position="460"/>
        <end position="486"/>
    </location>
</feature>
<sequence length="647" mass="73507">MTTKYRSFLYLFLAAVTLLCTASIDNAQRDTNEVPSSDCGQLCPCRCKRREMVFDCRNGAQAVSSLDEITNGSCGELSDFTNFKFSNNSFQKFTNFVTNGAQMMFGYVIAGSCSLDLSHNELTQVENLRFHDCRHIYIDFSYNYLTSLPLNIFVNIRTLISEPSSRLQLEFNFSHNRITSLRDFINIKVYVVHFYNIDFIIDLSFNQIFISSLPDCLFLIPSVTHLVINKVTVLMQNNRISSLESYLDGLGPLDVRNIVLDLRQNRLSSLPPASSTTETHSLSLSLEGNPWNCDCHQRWIADSTSKLRKILSNQDSTQPYCKHPKNVKGRPLLNLTHAEFVCPPEIDQTVDTDYRPSAGGTVELMCPLVGGDPPIRNIEWKIWPKTGFLKSFWSVKVCANCSLVISDMDHNLEGIYQCTADNGIKVSSDLINLSISWSQEFITTTIDPDFIDSVKRVPHLTWPIIILLLLLVIVSFGLILISCNFYRVYQKDDSRGTYRDSSTNLIGSYEIPSPPVIFSTPEESVDLLRGYEYQEPFNDETDMYGLYEDVSYQRVSEEARTRDIQSNKDGKVPNTETVRHHKSGLNSLCYNIKRSSDPKGAAKSGTPDDDDYEVTYDEEYTSLNVVNEYESQVSYQPLNFPQRASLR</sequence>
<evidence type="ECO:0000256" key="2">
    <source>
        <dbReference type="ARBA" id="ARBA00022729"/>
    </source>
</evidence>
<evidence type="ECO:0000256" key="1">
    <source>
        <dbReference type="ARBA" id="ARBA00022614"/>
    </source>
</evidence>
<dbReference type="PANTHER" id="PTHR24366:SF96">
    <property type="entry name" value="LEUCINE RICH REPEAT CONTAINING 53"/>
    <property type="match status" value="1"/>
</dbReference>
<keyword evidence="2 6" id="KW-0732">Signal</keyword>
<dbReference type="PANTHER" id="PTHR24366">
    <property type="entry name" value="IG(IMMUNOGLOBULIN) AND LRR(LEUCINE RICH REPEAT) DOMAINS"/>
    <property type="match status" value="1"/>
</dbReference>
<name>A0A9Q0YGJ5_HOLLE</name>
<dbReference type="InterPro" id="IPR032675">
    <property type="entry name" value="LRR_dom_sf"/>
</dbReference>
<dbReference type="PROSITE" id="PS50835">
    <property type="entry name" value="IG_LIKE"/>
    <property type="match status" value="1"/>
</dbReference>
<dbReference type="InterPro" id="IPR007110">
    <property type="entry name" value="Ig-like_dom"/>
</dbReference>
<evidence type="ECO:0000313" key="9">
    <source>
        <dbReference type="Proteomes" id="UP001152320"/>
    </source>
</evidence>
<reference evidence="8" key="1">
    <citation type="submission" date="2021-10" db="EMBL/GenBank/DDBJ databases">
        <title>Tropical sea cucumber genome reveals ecological adaptation and Cuvierian tubules defense mechanism.</title>
        <authorList>
            <person name="Chen T."/>
        </authorList>
    </citation>
    <scope>NUCLEOTIDE SEQUENCE</scope>
    <source>
        <strain evidence="8">Nanhai2018</strain>
        <tissue evidence="8">Muscle</tissue>
    </source>
</reference>
<keyword evidence="5" id="KW-1133">Transmembrane helix</keyword>
<dbReference type="EMBL" id="JAIZAY010000022">
    <property type="protein sequence ID" value="KAJ8021015.1"/>
    <property type="molecule type" value="Genomic_DNA"/>
</dbReference>
<evidence type="ECO:0000256" key="4">
    <source>
        <dbReference type="SAM" id="MobiDB-lite"/>
    </source>
</evidence>
<dbReference type="OrthoDB" id="6159398at2759"/>
<feature type="region of interest" description="Disordered" evidence="4">
    <location>
        <begin position="558"/>
        <end position="577"/>
    </location>
</feature>
<dbReference type="Gene3D" id="2.60.40.10">
    <property type="entry name" value="Immunoglobulins"/>
    <property type="match status" value="1"/>
</dbReference>
<proteinExistence type="predicted"/>
<gene>
    <name evidence="8" type="ORF">HOLleu_40769</name>
</gene>
<keyword evidence="3" id="KW-0677">Repeat</keyword>
<feature type="chain" id="PRO_5040290232" evidence="6">
    <location>
        <begin position="28"/>
        <end position="647"/>
    </location>
</feature>
<keyword evidence="8" id="KW-0645">Protease</keyword>
<keyword evidence="5" id="KW-0472">Membrane</keyword>
<organism evidence="8 9">
    <name type="scientific">Holothuria leucospilota</name>
    <name type="common">Black long sea cucumber</name>
    <name type="synonym">Mertensiothuria leucospilota</name>
    <dbReference type="NCBI Taxonomy" id="206669"/>
    <lineage>
        <taxon>Eukaryota</taxon>
        <taxon>Metazoa</taxon>
        <taxon>Echinodermata</taxon>
        <taxon>Eleutherozoa</taxon>
        <taxon>Echinozoa</taxon>
        <taxon>Holothuroidea</taxon>
        <taxon>Aspidochirotacea</taxon>
        <taxon>Aspidochirotida</taxon>
        <taxon>Holothuriidae</taxon>
        <taxon>Holothuria</taxon>
    </lineage>
</organism>
<keyword evidence="9" id="KW-1185">Reference proteome</keyword>
<keyword evidence="8" id="KW-0378">Hydrolase</keyword>
<feature type="domain" description="Ig-like" evidence="7">
    <location>
        <begin position="344"/>
        <end position="434"/>
    </location>
</feature>
<dbReference type="SUPFAM" id="SSF52058">
    <property type="entry name" value="L domain-like"/>
    <property type="match status" value="1"/>
</dbReference>
<evidence type="ECO:0000259" key="7">
    <source>
        <dbReference type="PROSITE" id="PS50835"/>
    </source>
</evidence>
<dbReference type="SUPFAM" id="SSF48726">
    <property type="entry name" value="Immunoglobulin"/>
    <property type="match status" value="1"/>
</dbReference>
<evidence type="ECO:0000256" key="6">
    <source>
        <dbReference type="SAM" id="SignalP"/>
    </source>
</evidence>
<dbReference type="SMART" id="SM00409">
    <property type="entry name" value="IG"/>
    <property type="match status" value="1"/>
</dbReference>
<dbReference type="InterPro" id="IPR013783">
    <property type="entry name" value="Ig-like_fold"/>
</dbReference>
<keyword evidence="5" id="KW-0812">Transmembrane</keyword>
<dbReference type="SMART" id="SM00082">
    <property type="entry name" value="LRRCT"/>
    <property type="match status" value="1"/>
</dbReference>
<evidence type="ECO:0000256" key="3">
    <source>
        <dbReference type="ARBA" id="ARBA00022737"/>
    </source>
</evidence>
<comment type="caution">
    <text evidence="8">The sequence shown here is derived from an EMBL/GenBank/DDBJ whole genome shotgun (WGS) entry which is preliminary data.</text>
</comment>
<evidence type="ECO:0000256" key="5">
    <source>
        <dbReference type="SAM" id="Phobius"/>
    </source>
</evidence>
<dbReference type="InterPro" id="IPR036179">
    <property type="entry name" value="Ig-like_dom_sf"/>
</dbReference>
<evidence type="ECO:0000313" key="8">
    <source>
        <dbReference type="EMBL" id="KAJ8021015.1"/>
    </source>
</evidence>
<dbReference type="InterPro" id="IPR000483">
    <property type="entry name" value="Cys-rich_flank_reg_C"/>
</dbReference>
<dbReference type="InterPro" id="IPR003599">
    <property type="entry name" value="Ig_sub"/>
</dbReference>
<feature type="compositionally biased region" description="Basic and acidic residues" evidence="4">
    <location>
        <begin position="558"/>
        <end position="571"/>
    </location>
</feature>
<accession>A0A9Q0YGJ5</accession>
<feature type="signal peptide" evidence="6">
    <location>
        <begin position="1"/>
        <end position="27"/>
    </location>
</feature>
<dbReference type="Proteomes" id="UP001152320">
    <property type="component" value="Chromosome 22"/>
</dbReference>
<protein>
    <submittedName>
        <fullName evidence="8">Carboxypeptidase N subunit 2</fullName>
    </submittedName>
</protein>
<dbReference type="GO" id="GO:0004180">
    <property type="term" value="F:carboxypeptidase activity"/>
    <property type="evidence" value="ECO:0007669"/>
    <property type="project" value="UniProtKB-KW"/>
</dbReference>